<name>A0AAW4LF05_9BACT</name>
<comment type="caution">
    <text evidence="1">The sequence shown here is derived from an EMBL/GenBank/DDBJ whole genome shotgun (WGS) entry which is preliminary data.</text>
</comment>
<dbReference type="EMBL" id="JAHCVJ010000012">
    <property type="protein sequence ID" value="MBT0666502.1"/>
    <property type="molecule type" value="Genomic_DNA"/>
</dbReference>
<gene>
    <name evidence="1" type="ORF">KI809_19510</name>
</gene>
<reference evidence="1 2" key="1">
    <citation type="submission" date="2021-05" db="EMBL/GenBank/DDBJ databases">
        <title>The draft genome of Geobacter pelophilus DSM 12255.</title>
        <authorList>
            <person name="Xu Z."/>
            <person name="Masuda Y."/>
            <person name="Itoh H."/>
            <person name="Senoo K."/>
        </authorList>
    </citation>
    <scope>NUCLEOTIDE SEQUENCE [LARGE SCALE GENOMIC DNA]</scope>
    <source>
        <strain evidence="1 2">DSM 12255</strain>
    </source>
</reference>
<protein>
    <submittedName>
        <fullName evidence="1">Uncharacterized protein</fullName>
    </submittedName>
</protein>
<evidence type="ECO:0000313" key="2">
    <source>
        <dbReference type="Proteomes" id="UP000811899"/>
    </source>
</evidence>
<proteinExistence type="predicted"/>
<dbReference type="AlphaFoldDB" id="A0AAW4LF05"/>
<keyword evidence="2" id="KW-1185">Reference proteome</keyword>
<accession>A0AAW4LF05</accession>
<sequence>MNSKNLVSDYKQLDSISATCNEIKQVLIEHLDKTTNEQYKSDIEKDLVTLENLKLIMVAVKEDIESDKVGACTELVLRIAANDFKNKLNIIPEKKTLIKMMVQHLNELHRNILHFTIRRAQ</sequence>
<organism evidence="1 2">
    <name type="scientific">Geoanaerobacter pelophilus</name>
    <dbReference type="NCBI Taxonomy" id="60036"/>
    <lineage>
        <taxon>Bacteria</taxon>
        <taxon>Pseudomonadati</taxon>
        <taxon>Thermodesulfobacteriota</taxon>
        <taxon>Desulfuromonadia</taxon>
        <taxon>Geobacterales</taxon>
        <taxon>Geobacteraceae</taxon>
        <taxon>Geoanaerobacter</taxon>
    </lineage>
</organism>
<dbReference type="Proteomes" id="UP000811899">
    <property type="component" value="Unassembled WGS sequence"/>
</dbReference>
<evidence type="ECO:0000313" key="1">
    <source>
        <dbReference type="EMBL" id="MBT0666502.1"/>
    </source>
</evidence>
<dbReference type="RefSeq" id="WP_214173270.1">
    <property type="nucleotide sequence ID" value="NZ_JAHCVJ010000012.1"/>
</dbReference>